<dbReference type="EMBL" id="FNHH01000004">
    <property type="protein sequence ID" value="SDL99904.1"/>
    <property type="molecule type" value="Genomic_DNA"/>
</dbReference>
<keyword evidence="2" id="KW-1185">Reference proteome</keyword>
<dbReference type="RefSeq" id="WP_221406294.1">
    <property type="nucleotide sequence ID" value="NZ_FNHH01000004.1"/>
</dbReference>
<name>A0A1G9PMH3_9SPHI</name>
<dbReference type="AlphaFoldDB" id="A0A1G9PMH3"/>
<sequence length="219" mass="25936">MTKIERNKQTEHQFNAFIDYYLSFPSYLGSYKRSFDILIKDVLATNSHVDYITYPLLFLARHCMELGLKTNIRYFAKYSGKDDYVKAGTHDLENLFRAFELHVEKTFENLKSKYGIEVEKEDKKSFKDLCKEVENLNSTFHALDKNSDAFRYPVDKEQNPSFNKGERINIIDVSELLEKSMTLFVHTADVFAKYTDYADEIENYYEGLMKEQYEQNMPY</sequence>
<organism evidence="1 2">
    <name type="scientific">Daejeonella rubra</name>
    <dbReference type="NCBI Taxonomy" id="990371"/>
    <lineage>
        <taxon>Bacteria</taxon>
        <taxon>Pseudomonadati</taxon>
        <taxon>Bacteroidota</taxon>
        <taxon>Sphingobacteriia</taxon>
        <taxon>Sphingobacteriales</taxon>
        <taxon>Sphingobacteriaceae</taxon>
        <taxon>Daejeonella</taxon>
    </lineage>
</organism>
<evidence type="ECO:0000313" key="1">
    <source>
        <dbReference type="EMBL" id="SDL99904.1"/>
    </source>
</evidence>
<dbReference type="Proteomes" id="UP000199226">
    <property type="component" value="Unassembled WGS sequence"/>
</dbReference>
<proteinExistence type="predicted"/>
<dbReference type="STRING" id="990371.SAMN05421813_104193"/>
<evidence type="ECO:0000313" key="2">
    <source>
        <dbReference type="Proteomes" id="UP000199226"/>
    </source>
</evidence>
<gene>
    <name evidence="1" type="ORF">SAMN05421813_104193</name>
</gene>
<reference evidence="2" key="1">
    <citation type="submission" date="2016-10" db="EMBL/GenBank/DDBJ databases">
        <authorList>
            <person name="Varghese N."/>
            <person name="Submissions S."/>
        </authorList>
    </citation>
    <scope>NUCLEOTIDE SEQUENCE [LARGE SCALE GENOMIC DNA]</scope>
    <source>
        <strain evidence="2">DSM 24536</strain>
    </source>
</reference>
<accession>A0A1G9PMH3</accession>
<protein>
    <submittedName>
        <fullName evidence="1">Uncharacterized protein</fullName>
    </submittedName>
</protein>